<proteinExistence type="predicted"/>
<gene>
    <name evidence="3" type="ORF">SAMN05216382_0626</name>
</gene>
<feature type="compositionally biased region" description="Polar residues" evidence="1">
    <location>
        <begin position="1"/>
        <end position="10"/>
    </location>
</feature>
<dbReference type="STRING" id="1855283.SAMN05216382_0626"/>
<evidence type="ECO:0000313" key="3">
    <source>
        <dbReference type="EMBL" id="SEK54956.1"/>
    </source>
</evidence>
<sequence>MADENTNSATGAAFEGAQRAGEAMRASGQKMANNSSSLGIAMIDQAQTNAEQAFAAMRAAAQAKDLGDVMRIQGDYLREQSQRSMNQAREIGELIMKFGREAVAPMQGGGKSG</sequence>
<name>A0A1H7HXD0_9SPHN</name>
<dbReference type="OrthoDB" id="7573426at2"/>
<dbReference type="Pfam" id="PF09361">
    <property type="entry name" value="Phasin_2"/>
    <property type="match status" value="1"/>
</dbReference>
<accession>A0A1H7HXD0</accession>
<dbReference type="InterPro" id="IPR018968">
    <property type="entry name" value="Phasin"/>
</dbReference>
<keyword evidence="4" id="KW-1185">Reference proteome</keyword>
<dbReference type="Proteomes" id="UP000199214">
    <property type="component" value="Unassembled WGS sequence"/>
</dbReference>
<dbReference type="RefSeq" id="WP_093003844.1">
    <property type="nucleotide sequence ID" value="NZ_FNZZ01000001.1"/>
</dbReference>
<feature type="region of interest" description="Disordered" evidence="1">
    <location>
        <begin position="1"/>
        <end position="30"/>
    </location>
</feature>
<reference evidence="4" key="1">
    <citation type="submission" date="2016-10" db="EMBL/GenBank/DDBJ databases">
        <authorList>
            <person name="Varghese N."/>
            <person name="Submissions S."/>
        </authorList>
    </citation>
    <scope>NUCLEOTIDE SEQUENCE [LARGE SCALE GENOMIC DNA]</scope>
    <source>
        <strain evidence="4">JS21-1</strain>
    </source>
</reference>
<evidence type="ECO:0000256" key="1">
    <source>
        <dbReference type="SAM" id="MobiDB-lite"/>
    </source>
</evidence>
<feature type="domain" description="Phasin" evidence="2">
    <location>
        <begin position="15"/>
        <end position="107"/>
    </location>
</feature>
<organism evidence="3 4">
    <name type="scientific">Sphingomonas palmae</name>
    <dbReference type="NCBI Taxonomy" id="1855283"/>
    <lineage>
        <taxon>Bacteria</taxon>
        <taxon>Pseudomonadati</taxon>
        <taxon>Pseudomonadota</taxon>
        <taxon>Alphaproteobacteria</taxon>
        <taxon>Sphingomonadales</taxon>
        <taxon>Sphingomonadaceae</taxon>
        <taxon>Sphingomonas</taxon>
    </lineage>
</organism>
<evidence type="ECO:0000313" key="4">
    <source>
        <dbReference type="Proteomes" id="UP000199214"/>
    </source>
</evidence>
<dbReference type="EMBL" id="FNZZ01000001">
    <property type="protein sequence ID" value="SEK54956.1"/>
    <property type="molecule type" value="Genomic_DNA"/>
</dbReference>
<dbReference type="AlphaFoldDB" id="A0A1H7HXD0"/>
<evidence type="ECO:0000259" key="2">
    <source>
        <dbReference type="Pfam" id="PF09361"/>
    </source>
</evidence>
<protein>
    <submittedName>
        <fullName evidence="3">Phasin protein</fullName>
    </submittedName>
</protein>